<feature type="compositionally biased region" description="Acidic residues" evidence="26">
    <location>
        <begin position="1212"/>
        <end position="1226"/>
    </location>
</feature>
<keyword evidence="5" id="KW-0815">Transposition</keyword>
<dbReference type="eggNOG" id="KOG0017">
    <property type="taxonomic scope" value="Eukaryota"/>
</dbReference>
<keyword evidence="20" id="KW-0511">Multifunctional enzyme</keyword>
<name>G0WDF5_NAUDC</name>
<keyword evidence="16" id="KW-0239">DNA-directed DNA polymerase</keyword>
<dbReference type="CDD" id="cd09272">
    <property type="entry name" value="RNase_HI_RT_Ty1"/>
    <property type="match status" value="1"/>
</dbReference>
<comment type="subcellular location">
    <subcellularLocation>
        <location evidence="3">Cytoplasm</location>
    </subcellularLocation>
    <subcellularLocation>
        <location evidence="2">Nucleus</location>
    </subcellularLocation>
</comment>
<dbReference type="InterPro" id="IPR036397">
    <property type="entry name" value="RNaseH_sf"/>
</dbReference>
<dbReference type="GO" id="GO:0015074">
    <property type="term" value="P:DNA integration"/>
    <property type="evidence" value="ECO:0007669"/>
    <property type="project" value="UniProtKB-KW"/>
</dbReference>
<dbReference type="GO" id="GO:0003677">
    <property type="term" value="F:DNA binding"/>
    <property type="evidence" value="ECO:0007669"/>
    <property type="project" value="UniProtKB-KW"/>
</dbReference>
<keyword evidence="17" id="KW-0238">DNA-binding</keyword>
<dbReference type="OMA" id="INKRIWW"/>
<evidence type="ECO:0000256" key="15">
    <source>
        <dbReference type="ARBA" id="ARBA00022918"/>
    </source>
</evidence>
<dbReference type="HOGENOM" id="CLU_003908_0_0_1"/>
<keyword evidence="14" id="KW-0229">DNA integration</keyword>
<dbReference type="GO" id="GO:0046872">
    <property type="term" value="F:metal ion binding"/>
    <property type="evidence" value="ECO:0007669"/>
    <property type="project" value="UniProtKB-KW"/>
</dbReference>
<evidence type="ECO:0000313" key="29">
    <source>
        <dbReference type="Proteomes" id="UP000000689"/>
    </source>
</evidence>
<dbReference type="EMBL" id="HE580273">
    <property type="protein sequence ID" value="CCD25816.2"/>
    <property type="molecule type" value="Genomic_DNA"/>
</dbReference>
<dbReference type="OrthoDB" id="4068312at2759"/>
<evidence type="ECO:0000256" key="3">
    <source>
        <dbReference type="ARBA" id="ARBA00004496"/>
    </source>
</evidence>
<keyword evidence="25" id="KW-0175">Coiled coil</keyword>
<keyword evidence="7" id="KW-0548">Nucleotidyltransferase</keyword>
<evidence type="ECO:0000256" key="6">
    <source>
        <dbReference type="ARBA" id="ARBA00022679"/>
    </source>
</evidence>
<dbReference type="GeneID" id="11497212"/>
<keyword evidence="9" id="KW-0479">Metal-binding</keyword>
<evidence type="ECO:0000256" key="19">
    <source>
        <dbReference type="ARBA" id="ARBA00023242"/>
    </source>
</evidence>
<evidence type="ECO:0000256" key="2">
    <source>
        <dbReference type="ARBA" id="ARBA00004123"/>
    </source>
</evidence>
<dbReference type="InterPro" id="IPR013103">
    <property type="entry name" value="RVT_2"/>
</dbReference>
<dbReference type="PANTHER" id="PTHR42648">
    <property type="entry name" value="TRANSPOSASE, PUTATIVE-RELATED"/>
    <property type="match status" value="1"/>
</dbReference>
<dbReference type="GO" id="GO:0005634">
    <property type="term" value="C:nucleus"/>
    <property type="evidence" value="ECO:0007669"/>
    <property type="project" value="UniProtKB-SubCell"/>
</dbReference>
<dbReference type="Pfam" id="PF00665">
    <property type="entry name" value="rve"/>
    <property type="match status" value="1"/>
</dbReference>
<gene>
    <name evidence="28" type="primary">NDAI0G00400</name>
    <name evidence="28" type="ordered locus">NDAI_0G00400</name>
</gene>
<proteinExistence type="predicted"/>
<feature type="region of interest" description="Disordered" evidence="26">
    <location>
        <begin position="1198"/>
        <end position="1239"/>
    </location>
</feature>
<evidence type="ECO:0000256" key="17">
    <source>
        <dbReference type="ARBA" id="ARBA00023125"/>
    </source>
</evidence>
<dbReference type="GO" id="GO:0005737">
    <property type="term" value="C:cytoplasm"/>
    <property type="evidence" value="ECO:0007669"/>
    <property type="project" value="UniProtKB-SubCell"/>
</dbReference>
<comment type="function">
    <text evidence="22">Integrase (IN) targets the VLP to the nucleus, where a subparticle preintegration complex (PIC) containing at least integrase and the newly synthesized dsDNA copy of the retrotransposon must transit the nuclear membrane. Once in the nucleus, integrase performs the integration of the dsDNA into the host genome.</text>
</comment>
<dbReference type="PROSITE" id="PS50994">
    <property type="entry name" value="INTEGRASE"/>
    <property type="match status" value="1"/>
</dbReference>
<dbReference type="InterPro" id="IPR039537">
    <property type="entry name" value="Retrotran_Ty1/copia-like"/>
</dbReference>
<dbReference type="InterPro" id="IPR012337">
    <property type="entry name" value="RNaseH-like_sf"/>
</dbReference>
<evidence type="ECO:0000313" key="28">
    <source>
        <dbReference type="EMBL" id="CCD25816.2"/>
    </source>
</evidence>
<feature type="coiled-coil region" evidence="25">
    <location>
        <begin position="22"/>
        <end position="49"/>
    </location>
</feature>
<evidence type="ECO:0000256" key="11">
    <source>
        <dbReference type="ARBA" id="ARBA00022801"/>
    </source>
</evidence>
<comment type="function">
    <text evidence="21">Reverse transcriptase/ribonuclease H (RT) is a multifunctional enzyme that catalyzes the conversion of the retro-elements RNA genome into dsDNA within the VLP. The enzyme displays a DNA polymerase activity that can copy either DNA or RNA templates, and a ribonuclease H (RNase H) activity that cleaves the RNA strand of RNA-DNA heteroduplexes during plus-strand synthesis and hydrolyzes RNA primers. The conversion leads to a linear dsDNA copy of the retrotransposon that includes long terminal repeats (LTRs) at both ends.</text>
</comment>
<dbReference type="Gene3D" id="3.30.420.10">
    <property type="entry name" value="Ribonuclease H-like superfamily/Ribonuclease H"/>
    <property type="match status" value="1"/>
</dbReference>
<dbReference type="KEGG" id="ndi:NDAI_0G00400"/>
<evidence type="ECO:0000256" key="10">
    <source>
        <dbReference type="ARBA" id="ARBA00022759"/>
    </source>
</evidence>
<dbReference type="Pfam" id="PF07727">
    <property type="entry name" value="RVT_2"/>
    <property type="match status" value="1"/>
</dbReference>
<evidence type="ECO:0000256" key="4">
    <source>
        <dbReference type="ARBA" id="ARBA00022490"/>
    </source>
</evidence>
<evidence type="ECO:0000256" key="21">
    <source>
        <dbReference type="ARBA" id="ARBA00025590"/>
    </source>
</evidence>
<evidence type="ECO:0000256" key="8">
    <source>
        <dbReference type="ARBA" id="ARBA00022722"/>
    </source>
</evidence>
<dbReference type="GO" id="GO:0006310">
    <property type="term" value="P:DNA recombination"/>
    <property type="evidence" value="ECO:0007669"/>
    <property type="project" value="UniProtKB-KW"/>
</dbReference>
<comment type="catalytic activity">
    <reaction evidence="1">
        <text>Endonucleolytic cleavage to 5'-phosphomonoester.</text>
        <dbReference type="EC" id="3.1.26.4"/>
    </reaction>
</comment>
<dbReference type="GO" id="GO:0003723">
    <property type="term" value="F:RNA binding"/>
    <property type="evidence" value="ECO:0007669"/>
    <property type="project" value="UniProtKB-KW"/>
</dbReference>
<evidence type="ECO:0000256" key="13">
    <source>
        <dbReference type="ARBA" id="ARBA00022884"/>
    </source>
</evidence>
<keyword evidence="18" id="KW-0233">DNA recombination</keyword>
<evidence type="ECO:0000256" key="22">
    <source>
        <dbReference type="ARBA" id="ARBA00025615"/>
    </source>
</evidence>
<feature type="compositionally biased region" description="Basic and acidic residues" evidence="26">
    <location>
        <begin position="1082"/>
        <end position="1098"/>
    </location>
</feature>
<keyword evidence="13" id="KW-0694">RNA-binding</keyword>
<dbReference type="RefSeq" id="XP_003671059.2">
    <property type="nucleotide sequence ID" value="XM_003671011.2"/>
</dbReference>
<sequence length="1829" mass="211916">MAYFQHGDPSEESQKSENLRLIKSKNEDIKSLKQLIEVLDESKKESRTQLTKILSNVKDTERFNKIKQVQSELQQIESMAEYHATSLIKLQKELSRLTLSDNNNTTEKKTNIKENKINTNVLKITPKNNILEYNSPEPTLLLSNNDSRGKFYEVRTSNGKEVRFYYEDPSAQLSEKLEELSTFPKWCDNLSSLCNIWHLDNITKGEDITEGEEVILRKVIQNSLGKKLYSFGKLGSTATEIFLELENVTKKKFPRVTKDKMWKKILIDKYCSNTNEIRHVLDNIILLEIYTEDPENAKPLDNKFINMKIYKCLSNDLRTSLMNSAMGLEELLNKSPREMITVIIANINLIKELAEVYEEDERPCQTCNSLLHGYWNCPLKKVTDLGKIQEIESGKIIRRVTNKKTKNIEKSPKIKEKNYKTEKIKNNNTTNKPLDIAIDTCSGINLTPELQWIEDYESLDTRPTFFGVGEGNAIKITGKGKLKIKTNTNKTDYLPVFYAPKEDATILSAICLRDKVGFTIDSNYRYLKNKNFLVPMKIVNKTLWVHHEDILTVPTTQKVRRITPMNPTAINKTIEYKEAHQRLSHASSQAIIESIKKGIFADVKDITNSENTECEICLLGKSTRHNHYKGAMNYHYKDKEPGYSWSLDIFGPVATNVPNNPKYMLVMIDSVSRYLITSFHTTKDKITIGNQIEKNINRIEKQFERTVKELRMDRGTEFHNEYLQGILNGLGIVPIYTSTQDHAGNARAERVIRTISGDIRTLLTQTTMSQRFWHYAARAATEVRNCIYNKQIKTSPVKLVSKPNIEIYLRSFIPFGAPAVIWQPTKNKQKPTGYIARALCKNIEGDGYVFFVPQGKSHKIIPTNNYTILNPNNIETKTKDYDQFYKDILHQNNGKFEMTDYDAQEIEHLFHNEENLTDNEIDYFSDIEEHNDTDMELENLAEELVSENELVISDESITDDDIEQVSDTDVEEETELFNEQEQNKNNEGTTNTVNQLTDDIETVTSMEDQDNSMADKIFENEEQIKDHNTVDDEGNDKIDPTIEEYNETSFSPNTIDDEPQTQVTKDVVKQHTENENIYEKDVGDTSTDHHKEIKEPNKNSEQTQNNTKINESKSTKINKRIWWKDNKTTKPRNIPKFLTKKLKSLEKPVVRNKKNNTKINESKSTKINKRIWWKDNKTTKPRNIPKFLTKKLKSLEKPVVRNKKNNRRTIEELDDTENDSESDNSEGSDMIIPSSLKESTTNALKNIKNDGRPVSIRTRKNKKMRLRRIKLKNKNNNKIKFNKVRSIYLRDAITNNKNVEEKIKFKQALQKEINSFIQTKTIDPTIKLNKREVPGDQVIPIQPIFDIKRDGTYKARIVARGDLQSDESYGDIDTSLLNMESLKLFLILALEKELTIRTMDINHAFLYADIEEKLYIQHPQDRSKITPLYKSIYGLKQSPKNWNDTLRTFMNKNGLYDTEYSPGFYTNEDRSVMIAAYVDDTVIAAKSEEDIDKIIIMFQKEFTLKIVGTMKNNRLSTDILGLDLEYDLNTGQATLSLNGYIQRMMKEFPEIQTKRKFKTPFPSEYKYNPIYEKSDFNENEMKDKVKKLQQIVGKITYIRSRGRLDIEFAAAKVARLTKLPHSKVFEWVERIIKYLDQTRDLKLTLKKDIQKCPKLTMISDASVATEYDYKSRIGVHIWYGNNLILSQSKQTTKTCNSSPEAELYGINYGTLMALMLKEKIEKITRRKILVDVISDCQPALDWIKQPYMKTRKKPILIPLTRLREEFEKNNINLFKISGVENVADEHTKVVTAEKFKTLINIMNGTVNPQTLLPYIEKIEINYIGRPDPE</sequence>
<evidence type="ECO:0000256" key="12">
    <source>
        <dbReference type="ARBA" id="ARBA00022842"/>
    </source>
</evidence>
<accession>G0WDF5</accession>
<keyword evidence="19" id="KW-0539">Nucleus</keyword>
<feature type="compositionally biased region" description="Polar residues" evidence="26">
    <location>
        <begin position="1099"/>
        <end position="1109"/>
    </location>
</feature>
<evidence type="ECO:0000256" key="1">
    <source>
        <dbReference type="ARBA" id="ARBA00000077"/>
    </source>
</evidence>
<evidence type="ECO:0000256" key="16">
    <source>
        <dbReference type="ARBA" id="ARBA00022932"/>
    </source>
</evidence>
<dbReference type="SUPFAM" id="SSF53098">
    <property type="entry name" value="Ribonuclease H-like"/>
    <property type="match status" value="1"/>
</dbReference>
<dbReference type="PANTHER" id="PTHR42648:SF11">
    <property type="entry name" value="TRANSPOSON TY4-P GAG-POL POLYPROTEIN"/>
    <property type="match status" value="1"/>
</dbReference>
<keyword evidence="29" id="KW-1185">Reference proteome</keyword>
<keyword evidence="12" id="KW-0460">Magnesium</keyword>
<dbReference type="InterPro" id="IPR001584">
    <property type="entry name" value="Integrase_cat-core"/>
</dbReference>
<dbReference type="GO" id="GO:0032196">
    <property type="term" value="P:transposition"/>
    <property type="evidence" value="ECO:0007669"/>
    <property type="project" value="UniProtKB-KW"/>
</dbReference>
<evidence type="ECO:0000256" key="18">
    <source>
        <dbReference type="ARBA" id="ARBA00023172"/>
    </source>
</evidence>
<reference evidence="28 29" key="1">
    <citation type="journal article" date="2011" name="Proc. Natl. Acad. Sci. U.S.A.">
        <title>Evolutionary erosion of yeast sex chromosomes by mating-type switching accidents.</title>
        <authorList>
            <person name="Gordon J.L."/>
            <person name="Armisen D."/>
            <person name="Proux-Wera E."/>
            <person name="Oheigeartaigh S.S."/>
            <person name="Byrne K.P."/>
            <person name="Wolfe K.H."/>
        </authorList>
    </citation>
    <scope>NUCLEOTIDE SEQUENCE [LARGE SCALE GENOMIC DNA]</scope>
    <source>
        <strain evidence="29">ATCC 10597 / BCRC 20456 / CBS 421 / NBRC 0211 / NRRL Y-12639</strain>
    </source>
</reference>
<dbReference type="GO" id="GO:0003887">
    <property type="term" value="F:DNA-directed DNA polymerase activity"/>
    <property type="evidence" value="ECO:0007669"/>
    <property type="project" value="UniProtKB-KW"/>
</dbReference>
<comment type="catalytic activity">
    <reaction evidence="23">
        <text>DNA(n) + a 2'-deoxyribonucleoside 5'-triphosphate = DNA(n+1) + diphosphate</text>
        <dbReference type="Rhea" id="RHEA:22508"/>
        <dbReference type="Rhea" id="RHEA-COMP:17339"/>
        <dbReference type="Rhea" id="RHEA-COMP:17340"/>
        <dbReference type="ChEBI" id="CHEBI:33019"/>
        <dbReference type="ChEBI" id="CHEBI:61560"/>
        <dbReference type="ChEBI" id="CHEBI:173112"/>
        <dbReference type="EC" id="2.7.7.49"/>
    </reaction>
</comment>
<keyword evidence="11" id="KW-0378">Hydrolase</keyword>
<keyword evidence="10" id="KW-0255">Endonuclease</keyword>
<evidence type="ECO:0000256" key="23">
    <source>
        <dbReference type="ARBA" id="ARBA00048173"/>
    </source>
</evidence>
<evidence type="ECO:0000256" key="9">
    <source>
        <dbReference type="ARBA" id="ARBA00022723"/>
    </source>
</evidence>
<dbReference type="Proteomes" id="UP000000689">
    <property type="component" value="Chromosome 7"/>
</dbReference>
<protein>
    <recommendedName>
        <fullName evidence="27">Integrase catalytic domain-containing protein</fullName>
    </recommendedName>
</protein>
<evidence type="ECO:0000256" key="25">
    <source>
        <dbReference type="SAM" id="Coils"/>
    </source>
</evidence>
<keyword evidence="8" id="KW-0540">Nuclease</keyword>
<evidence type="ECO:0000259" key="27">
    <source>
        <dbReference type="PROSITE" id="PS50994"/>
    </source>
</evidence>
<evidence type="ECO:0000256" key="14">
    <source>
        <dbReference type="ARBA" id="ARBA00022908"/>
    </source>
</evidence>
<evidence type="ECO:0000256" key="24">
    <source>
        <dbReference type="ARBA" id="ARBA00049244"/>
    </source>
</evidence>
<keyword evidence="6" id="KW-0808">Transferase</keyword>
<evidence type="ECO:0000256" key="26">
    <source>
        <dbReference type="SAM" id="MobiDB-lite"/>
    </source>
</evidence>
<evidence type="ECO:0000256" key="7">
    <source>
        <dbReference type="ARBA" id="ARBA00022695"/>
    </source>
</evidence>
<evidence type="ECO:0000256" key="5">
    <source>
        <dbReference type="ARBA" id="ARBA00022578"/>
    </source>
</evidence>
<keyword evidence="15" id="KW-0695">RNA-directed DNA polymerase</keyword>
<evidence type="ECO:0000256" key="20">
    <source>
        <dbReference type="ARBA" id="ARBA00023268"/>
    </source>
</evidence>
<dbReference type="GO" id="GO:0003964">
    <property type="term" value="F:RNA-directed DNA polymerase activity"/>
    <property type="evidence" value="ECO:0007669"/>
    <property type="project" value="UniProtKB-KW"/>
</dbReference>
<feature type="region of interest" description="Disordered" evidence="26">
    <location>
        <begin position="1082"/>
        <end position="1114"/>
    </location>
</feature>
<feature type="domain" description="Integrase catalytic" evidence="27">
    <location>
        <begin position="637"/>
        <end position="804"/>
    </location>
</feature>
<organism evidence="28 29">
    <name type="scientific">Naumovozyma dairenensis (strain ATCC 10597 / BCRC 20456 / CBS 421 / NBRC 0211 / NRRL Y-12639)</name>
    <name type="common">Saccharomyces dairenensis</name>
    <dbReference type="NCBI Taxonomy" id="1071378"/>
    <lineage>
        <taxon>Eukaryota</taxon>
        <taxon>Fungi</taxon>
        <taxon>Dikarya</taxon>
        <taxon>Ascomycota</taxon>
        <taxon>Saccharomycotina</taxon>
        <taxon>Saccharomycetes</taxon>
        <taxon>Saccharomycetales</taxon>
        <taxon>Saccharomycetaceae</taxon>
        <taxon>Naumovozyma</taxon>
    </lineage>
</organism>
<keyword evidence="4" id="KW-0963">Cytoplasm</keyword>
<comment type="catalytic activity">
    <reaction evidence="24">
        <text>DNA(n) + a 2'-deoxyribonucleoside 5'-triphosphate = DNA(n+1) + diphosphate</text>
        <dbReference type="Rhea" id="RHEA:22508"/>
        <dbReference type="Rhea" id="RHEA-COMP:17339"/>
        <dbReference type="Rhea" id="RHEA-COMP:17340"/>
        <dbReference type="ChEBI" id="CHEBI:33019"/>
        <dbReference type="ChEBI" id="CHEBI:61560"/>
        <dbReference type="ChEBI" id="CHEBI:173112"/>
        <dbReference type="EC" id="2.7.7.7"/>
    </reaction>
</comment>
<dbReference type="GO" id="GO:0004523">
    <property type="term" value="F:RNA-DNA hybrid ribonuclease activity"/>
    <property type="evidence" value="ECO:0007669"/>
    <property type="project" value="UniProtKB-EC"/>
</dbReference>